<dbReference type="PANTHER" id="PTHR43201:SF8">
    <property type="entry name" value="ACYL-COA SYNTHETASE FAMILY MEMBER 3"/>
    <property type="match status" value="1"/>
</dbReference>
<evidence type="ECO:0000259" key="2">
    <source>
        <dbReference type="Pfam" id="PF00501"/>
    </source>
</evidence>
<reference evidence="3 4" key="1">
    <citation type="submission" date="2024-02" db="EMBL/GenBank/DDBJ databases">
        <title>A draft genome for the cacao thread blight pathogen Marasmius crinis-equi.</title>
        <authorList>
            <person name="Cohen S.P."/>
            <person name="Baruah I.K."/>
            <person name="Amoako-Attah I."/>
            <person name="Bukari Y."/>
            <person name="Meinhardt L.W."/>
            <person name="Bailey B.A."/>
        </authorList>
    </citation>
    <scope>NUCLEOTIDE SEQUENCE [LARGE SCALE GENOMIC DNA]</scope>
    <source>
        <strain evidence="3 4">GH-76</strain>
    </source>
</reference>
<comment type="caution">
    <text evidence="3">The sequence shown here is derived from an EMBL/GenBank/DDBJ whole genome shotgun (WGS) entry which is preliminary data.</text>
</comment>
<accession>A0ABR3FE69</accession>
<dbReference type="Pfam" id="PF00501">
    <property type="entry name" value="AMP-binding"/>
    <property type="match status" value="1"/>
</dbReference>
<dbReference type="InterPro" id="IPR000873">
    <property type="entry name" value="AMP-dep_synth/lig_dom"/>
</dbReference>
<dbReference type="Gene3D" id="3.40.50.12780">
    <property type="entry name" value="N-terminal domain of ligase-like"/>
    <property type="match status" value="1"/>
</dbReference>
<dbReference type="PANTHER" id="PTHR43201">
    <property type="entry name" value="ACYL-COA SYNTHETASE"/>
    <property type="match status" value="1"/>
</dbReference>
<comment type="similarity">
    <text evidence="1">Belongs to the ATP-dependent AMP-binding enzyme family.</text>
</comment>
<dbReference type="InterPro" id="IPR042099">
    <property type="entry name" value="ANL_N_sf"/>
</dbReference>
<evidence type="ECO:0000256" key="1">
    <source>
        <dbReference type="ARBA" id="ARBA00006432"/>
    </source>
</evidence>
<dbReference type="EMBL" id="JBAHYK010000485">
    <property type="protein sequence ID" value="KAL0573602.1"/>
    <property type="molecule type" value="Genomic_DNA"/>
</dbReference>
<proteinExistence type="inferred from homology"/>
<gene>
    <name evidence="3" type="ORF">V5O48_008361</name>
</gene>
<evidence type="ECO:0000313" key="3">
    <source>
        <dbReference type="EMBL" id="KAL0573602.1"/>
    </source>
</evidence>
<organism evidence="3 4">
    <name type="scientific">Marasmius crinis-equi</name>
    <dbReference type="NCBI Taxonomy" id="585013"/>
    <lineage>
        <taxon>Eukaryota</taxon>
        <taxon>Fungi</taxon>
        <taxon>Dikarya</taxon>
        <taxon>Basidiomycota</taxon>
        <taxon>Agaricomycotina</taxon>
        <taxon>Agaricomycetes</taxon>
        <taxon>Agaricomycetidae</taxon>
        <taxon>Agaricales</taxon>
        <taxon>Marasmiineae</taxon>
        <taxon>Marasmiaceae</taxon>
        <taxon>Marasmius</taxon>
    </lineage>
</organism>
<sequence length="456" mass="51086">MPSSHQTPLKNLARAASQWSSFTAVKIPILGSGEQSRIVAYRNISYKEIRDHVDNLGRYWYQRLSRDGIQRKSIVGVCLRGLSAIDVLHLYGISRAGFIPQPFSLLPDAVEVVNELLKMSGARVLVYEEGYFDSAKLLPTMNSALKVDPVVDPATIEVLSYSDVHLDPIPDTEDPDEIGWIFHSTSSTSGVPKLVPMTWNFVDTLVLKASVILPQCGSRCDNENIISWNSSVCHLANFSYILGMIYHGDCIIQQTSVSPSKEEFKTMAKLGGLNRAFMFPGLFSRLAREAEEDPDLLELFRRLKSILYAGGPMPKDEVRWARRNGLNLVNLYATTECGVPLMMSKGLQSIPDCEPHYLYPVQVSNSNMDGPSCRLQYGFVPLPKSELERAEQVDLKEFVVYRDSADCPHASLLPVDGKMKYHTGDLFEEPEPGGYLHRGRTDDWIKMENGCRCDAR</sequence>
<evidence type="ECO:0000313" key="4">
    <source>
        <dbReference type="Proteomes" id="UP001465976"/>
    </source>
</evidence>
<dbReference type="SUPFAM" id="SSF56801">
    <property type="entry name" value="Acetyl-CoA synthetase-like"/>
    <property type="match status" value="1"/>
</dbReference>
<name>A0ABR3FE69_9AGAR</name>
<keyword evidence="4" id="KW-1185">Reference proteome</keyword>
<feature type="domain" description="AMP-dependent synthetase/ligase" evidence="2">
    <location>
        <begin position="39"/>
        <end position="346"/>
    </location>
</feature>
<dbReference type="Proteomes" id="UP001465976">
    <property type="component" value="Unassembled WGS sequence"/>
</dbReference>
<protein>
    <recommendedName>
        <fullName evidence="2">AMP-dependent synthetase/ligase domain-containing protein</fullName>
    </recommendedName>
</protein>